<proteinExistence type="predicted"/>
<evidence type="ECO:0000256" key="3">
    <source>
        <dbReference type="ARBA" id="ARBA00022553"/>
    </source>
</evidence>
<dbReference type="GO" id="GO:0005524">
    <property type="term" value="F:ATP binding"/>
    <property type="evidence" value="ECO:0007669"/>
    <property type="project" value="UniProtKB-KW"/>
</dbReference>
<evidence type="ECO:0000256" key="8">
    <source>
        <dbReference type="ARBA" id="ARBA00022840"/>
    </source>
</evidence>
<dbReference type="InterPro" id="IPR003594">
    <property type="entry name" value="HATPase_dom"/>
</dbReference>
<reference evidence="15" key="1">
    <citation type="submission" date="2018-06" db="EMBL/GenBank/DDBJ databases">
        <title>Description of Blautia argi sp. nov., a new anaerobic isolated from dog feces.</title>
        <authorList>
            <person name="Chang Y.-H."/>
            <person name="Paek J."/>
            <person name="Shin Y."/>
        </authorList>
    </citation>
    <scope>NUCLEOTIDE SEQUENCE [LARGE SCALE GENOMIC DNA]</scope>
    <source>
        <strain evidence="15">KCTC 15426</strain>
    </source>
</reference>
<feature type="transmembrane region" description="Helical" evidence="12">
    <location>
        <begin position="261"/>
        <end position="283"/>
    </location>
</feature>
<keyword evidence="7 14" id="KW-0418">Kinase</keyword>
<evidence type="ECO:0000256" key="6">
    <source>
        <dbReference type="ARBA" id="ARBA00022741"/>
    </source>
</evidence>
<dbReference type="KEGG" id="blau:DQQ01_03340"/>
<dbReference type="Proteomes" id="UP000250003">
    <property type="component" value="Chromosome"/>
</dbReference>
<dbReference type="CDD" id="cd06225">
    <property type="entry name" value="HAMP"/>
    <property type="match status" value="1"/>
</dbReference>
<dbReference type="InterPro" id="IPR050640">
    <property type="entry name" value="Bact_2-comp_sensor_kinase"/>
</dbReference>
<protein>
    <submittedName>
        <fullName evidence="14">Two-component sensor histidine kinase</fullName>
    </submittedName>
</protein>
<dbReference type="AlphaFoldDB" id="A0A2Z4U8L8"/>
<evidence type="ECO:0000256" key="7">
    <source>
        <dbReference type="ARBA" id="ARBA00022777"/>
    </source>
</evidence>
<accession>A0A2Z4U8L8</accession>
<dbReference type="Pfam" id="PF06580">
    <property type="entry name" value="His_kinase"/>
    <property type="match status" value="1"/>
</dbReference>
<keyword evidence="2" id="KW-1003">Cell membrane</keyword>
<dbReference type="PANTHER" id="PTHR34220:SF11">
    <property type="entry name" value="SENSOR PROTEIN KINASE HPTS"/>
    <property type="match status" value="1"/>
</dbReference>
<evidence type="ECO:0000256" key="1">
    <source>
        <dbReference type="ARBA" id="ARBA00004651"/>
    </source>
</evidence>
<keyword evidence="3" id="KW-0597">Phosphoprotein</keyword>
<organism evidence="14 15">
    <name type="scientific">Blautia argi</name>
    <dbReference type="NCBI Taxonomy" id="1912897"/>
    <lineage>
        <taxon>Bacteria</taxon>
        <taxon>Bacillati</taxon>
        <taxon>Bacillota</taxon>
        <taxon>Clostridia</taxon>
        <taxon>Lachnospirales</taxon>
        <taxon>Lachnospiraceae</taxon>
        <taxon>Blautia</taxon>
    </lineage>
</organism>
<feature type="domain" description="HAMP" evidence="13">
    <location>
        <begin position="287"/>
        <end position="340"/>
    </location>
</feature>
<name>A0A2Z4U8L8_9FIRM</name>
<dbReference type="GO" id="GO:0005886">
    <property type="term" value="C:plasma membrane"/>
    <property type="evidence" value="ECO:0007669"/>
    <property type="project" value="UniProtKB-SubCell"/>
</dbReference>
<keyword evidence="15" id="KW-1185">Reference proteome</keyword>
<feature type="transmembrane region" description="Helical" evidence="12">
    <location>
        <begin position="12"/>
        <end position="34"/>
    </location>
</feature>
<evidence type="ECO:0000256" key="9">
    <source>
        <dbReference type="ARBA" id="ARBA00022989"/>
    </source>
</evidence>
<evidence type="ECO:0000259" key="13">
    <source>
        <dbReference type="PROSITE" id="PS50885"/>
    </source>
</evidence>
<dbReference type="SUPFAM" id="SSF158472">
    <property type="entry name" value="HAMP domain-like"/>
    <property type="match status" value="1"/>
</dbReference>
<dbReference type="InterPro" id="IPR010559">
    <property type="entry name" value="Sig_transdc_His_kin_internal"/>
</dbReference>
<dbReference type="EMBL" id="CP030280">
    <property type="protein sequence ID" value="AWY97340.1"/>
    <property type="molecule type" value="Genomic_DNA"/>
</dbReference>
<dbReference type="PANTHER" id="PTHR34220">
    <property type="entry name" value="SENSOR HISTIDINE KINASE YPDA"/>
    <property type="match status" value="1"/>
</dbReference>
<dbReference type="Pfam" id="PF02518">
    <property type="entry name" value="HATPase_c"/>
    <property type="match status" value="1"/>
</dbReference>
<dbReference type="OrthoDB" id="9809348at2"/>
<dbReference type="Pfam" id="PF00672">
    <property type="entry name" value="HAMP"/>
    <property type="match status" value="1"/>
</dbReference>
<evidence type="ECO:0000256" key="2">
    <source>
        <dbReference type="ARBA" id="ARBA00022475"/>
    </source>
</evidence>
<dbReference type="GO" id="GO:0000155">
    <property type="term" value="F:phosphorelay sensor kinase activity"/>
    <property type="evidence" value="ECO:0007669"/>
    <property type="project" value="InterPro"/>
</dbReference>
<dbReference type="InterPro" id="IPR003660">
    <property type="entry name" value="HAMP_dom"/>
</dbReference>
<keyword evidence="4" id="KW-0808">Transferase</keyword>
<dbReference type="PROSITE" id="PS50885">
    <property type="entry name" value="HAMP"/>
    <property type="match status" value="1"/>
</dbReference>
<evidence type="ECO:0000256" key="5">
    <source>
        <dbReference type="ARBA" id="ARBA00022692"/>
    </source>
</evidence>
<sequence length="573" mass="66432">MEKRRRSQLYFKLFWTYTAIALVIVSVLTIYFMYLSKRSVLRQNQEEREHISANAAEYIRETEERVDYLYQDLYRSSSELEDLLSYFTLDPEEYQQWSLDRYSASSALVYKGIYNFITEAFEAYQELEKVELIGYNDLRMTECYPDKIFYPGKSGKGKINAFRDGTYGEEGKLVYVREIRNPNTMAQEGCMVFTFEGKAVFEKIRRNSEYTGLFVNFQGQQPVFEENLQADTKYDSVKKETVGEYEVCTLLNQKAASRLSVSAFFTILGVGVLVMILGILLIAHDVGRFTARVDTILDTMNQVATGDLQARVDIRNRKDELDMLADHFNNMCEKLNLYINKSYLAEIEKKNAQMQALQSQINPHFLYNTLEAIRMKAICNGDREVGKMLYSMVTLFRSQLKETDIITLGQELDYCKQYLELFEYRYKGIFRSEVSCEPELLSVPIIKFVLQPVVENYFIHGIDRGREDNCVRIWAERNQGSLTLFVRDNGCGMTEAEIAEKNRLLRENPKDKDKKTSIGLSNVNRRIKAVYGEEYGISIEAAKPQGLLVKVTIKIEDKIEEMEVHEESHACGR</sequence>
<dbReference type="Gene3D" id="3.30.565.10">
    <property type="entry name" value="Histidine kinase-like ATPase, C-terminal domain"/>
    <property type="match status" value="1"/>
</dbReference>
<evidence type="ECO:0000256" key="12">
    <source>
        <dbReference type="SAM" id="Phobius"/>
    </source>
</evidence>
<keyword evidence="8" id="KW-0067">ATP-binding</keyword>
<evidence type="ECO:0000256" key="11">
    <source>
        <dbReference type="ARBA" id="ARBA00023136"/>
    </source>
</evidence>
<dbReference type="InterPro" id="IPR036890">
    <property type="entry name" value="HATPase_C_sf"/>
</dbReference>
<keyword evidence="11 12" id="KW-0472">Membrane</keyword>
<keyword evidence="6" id="KW-0547">Nucleotide-binding</keyword>
<dbReference type="RefSeq" id="WP_111918391.1">
    <property type="nucleotide sequence ID" value="NZ_CAUWHR010000005.1"/>
</dbReference>
<evidence type="ECO:0000256" key="10">
    <source>
        <dbReference type="ARBA" id="ARBA00023012"/>
    </source>
</evidence>
<comment type="subcellular location">
    <subcellularLocation>
        <location evidence="1">Cell membrane</location>
        <topology evidence="1">Multi-pass membrane protein</topology>
    </subcellularLocation>
</comment>
<evidence type="ECO:0000313" key="14">
    <source>
        <dbReference type="EMBL" id="AWY97340.1"/>
    </source>
</evidence>
<evidence type="ECO:0000313" key="15">
    <source>
        <dbReference type="Proteomes" id="UP000250003"/>
    </source>
</evidence>
<keyword evidence="5 12" id="KW-0812">Transmembrane</keyword>
<dbReference type="SMART" id="SM00304">
    <property type="entry name" value="HAMP"/>
    <property type="match status" value="1"/>
</dbReference>
<evidence type="ECO:0000256" key="4">
    <source>
        <dbReference type="ARBA" id="ARBA00022679"/>
    </source>
</evidence>
<dbReference type="SUPFAM" id="SSF55874">
    <property type="entry name" value="ATPase domain of HSP90 chaperone/DNA topoisomerase II/histidine kinase"/>
    <property type="match status" value="1"/>
</dbReference>
<gene>
    <name evidence="14" type="ORF">DQQ01_03340</name>
</gene>
<dbReference type="Gene3D" id="6.10.340.10">
    <property type="match status" value="1"/>
</dbReference>
<keyword evidence="9 12" id="KW-1133">Transmembrane helix</keyword>
<keyword evidence="10" id="KW-0902">Two-component regulatory system</keyword>